<feature type="transmembrane region" description="Helical" evidence="2">
    <location>
        <begin position="12"/>
        <end position="32"/>
    </location>
</feature>
<evidence type="ECO:0000256" key="2">
    <source>
        <dbReference type="SAM" id="Phobius"/>
    </source>
</evidence>
<proteinExistence type="predicted"/>
<sequence>MTAVRTLIRLRWGVRVVLTLGVAASVTANVLHAEQHPISQAIAAWPPVALLLTVELISRVPVHRRALAVVRILATVAIAGIAAWVSYWHMAGVAARYGETGASPYLLPLSVDGLIVVASVCLVELAGRITVMSAAPASTERDPSSVDSRSQASMYLPVSEEDAAMYAVWQRGLADGREPSGAELARSVGRSNDTSGIGRKAARRYRQSTVSRHNGFHPQEVAT</sequence>
<keyword evidence="2" id="KW-0812">Transmembrane</keyword>
<feature type="transmembrane region" description="Helical" evidence="2">
    <location>
        <begin position="69"/>
        <end position="90"/>
    </location>
</feature>
<dbReference type="RefSeq" id="WP_239160938.1">
    <property type="nucleotide sequence ID" value="NZ_BOPH01000129.1"/>
</dbReference>
<comment type="caution">
    <text evidence="3">The sequence shown here is derived from an EMBL/GenBank/DDBJ whole genome shotgun (WGS) entry which is preliminary data.</text>
</comment>
<dbReference type="EMBL" id="BOPH01000129">
    <property type="protein sequence ID" value="GIJ74067.1"/>
    <property type="molecule type" value="Genomic_DNA"/>
</dbReference>
<dbReference type="InterPro" id="IPR021235">
    <property type="entry name" value="DUF2637"/>
</dbReference>
<evidence type="ECO:0008006" key="5">
    <source>
        <dbReference type="Google" id="ProtNLM"/>
    </source>
</evidence>
<gene>
    <name evidence="3" type="ORF">Voc01_089840</name>
</gene>
<reference evidence="3" key="1">
    <citation type="submission" date="2021-01" db="EMBL/GenBank/DDBJ databases">
        <title>Whole genome shotgun sequence of Virgisporangium ochraceum NBRC 16418.</title>
        <authorList>
            <person name="Komaki H."/>
            <person name="Tamura T."/>
        </authorList>
    </citation>
    <scope>NUCLEOTIDE SEQUENCE</scope>
    <source>
        <strain evidence="3">NBRC 16418</strain>
    </source>
</reference>
<dbReference type="Pfam" id="PF10935">
    <property type="entry name" value="DUF2637"/>
    <property type="match status" value="1"/>
</dbReference>
<evidence type="ECO:0000313" key="4">
    <source>
        <dbReference type="Proteomes" id="UP000635606"/>
    </source>
</evidence>
<evidence type="ECO:0000313" key="3">
    <source>
        <dbReference type="EMBL" id="GIJ74067.1"/>
    </source>
</evidence>
<dbReference type="AlphaFoldDB" id="A0A8J4EJ96"/>
<name>A0A8J4EJ96_9ACTN</name>
<evidence type="ECO:0000256" key="1">
    <source>
        <dbReference type="SAM" id="MobiDB-lite"/>
    </source>
</evidence>
<keyword evidence="2" id="KW-1133">Transmembrane helix</keyword>
<feature type="transmembrane region" description="Helical" evidence="2">
    <location>
        <begin position="102"/>
        <end position="123"/>
    </location>
</feature>
<feature type="region of interest" description="Disordered" evidence="1">
    <location>
        <begin position="176"/>
        <end position="223"/>
    </location>
</feature>
<accession>A0A8J4EJ96</accession>
<keyword evidence="2" id="KW-0472">Membrane</keyword>
<keyword evidence="4" id="KW-1185">Reference proteome</keyword>
<feature type="transmembrane region" description="Helical" evidence="2">
    <location>
        <begin position="38"/>
        <end position="57"/>
    </location>
</feature>
<dbReference type="Proteomes" id="UP000635606">
    <property type="component" value="Unassembled WGS sequence"/>
</dbReference>
<organism evidence="3 4">
    <name type="scientific">Virgisporangium ochraceum</name>
    <dbReference type="NCBI Taxonomy" id="65505"/>
    <lineage>
        <taxon>Bacteria</taxon>
        <taxon>Bacillati</taxon>
        <taxon>Actinomycetota</taxon>
        <taxon>Actinomycetes</taxon>
        <taxon>Micromonosporales</taxon>
        <taxon>Micromonosporaceae</taxon>
        <taxon>Virgisporangium</taxon>
    </lineage>
</organism>
<protein>
    <recommendedName>
        <fullName evidence="5">DUF2637 domain-containing protein</fullName>
    </recommendedName>
</protein>